<dbReference type="AlphaFoldDB" id="A0AAU9VYE1"/>
<dbReference type="InterPro" id="IPR016197">
    <property type="entry name" value="Chromo-like_dom_sf"/>
</dbReference>
<dbReference type="EMBL" id="CALNXJ010000005">
    <property type="protein sequence ID" value="CAH3039966.1"/>
    <property type="molecule type" value="Genomic_DNA"/>
</dbReference>
<dbReference type="Proteomes" id="UP001159428">
    <property type="component" value="Unassembled WGS sequence"/>
</dbReference>
<comment type="caution">
    <text evidence="1">The sequence shown here is derived from an EMBL/GenBank/DDBJ whole genome shotgun (WGS) entry which is preliminary data.</text>
</comment>
<dbReference type="Gene3D" id="2.30.30.140">
    <property type="match status" value="1"/>
</dbReference>
<gene>
    <name evidence="1" type="ORF">PMEA_00025565</name>
</gene>
<protein>
    <recommendedName>
        <fullName evidence="3">Tudor domain-containing protein</fullName>
    </recommendedName>
</protein>
<organism evidence="1 2">
    <name type="scientific">Pocillopora meandrina</name>
    <dbReference type="NCBI Taxonomy" id="46732"/>
    <lineage>
        <taxon>Eukaryota</taxon>
        <taxon>Metazoa</taxon>
        <taxon>Cnidaria</taxon>
        <taxon>Anthozoa</taxon>
        <taxon>Hexacorallia</taxon>
        <taxon>Scleractinia</taxon>
        <taxon>Astrocoeniina</taxon>
        <taxon>Pocilloporidae</taxon>
        <taxon>Pocillopora</taxon>
    </lineage>
</organism>
<evidence type="ECO:0000313" key="1">
    <source>
        <dbReference type="EMBL" id="CAH3039966.1"/>
    </source>
</evidence>
<name>A0AAU9VYE1_9CNID</name>
<proteinExistence type="predicted"/>
<keyword evidence="2" id="KW-1185">Reference proteome</keyword>
<evidence type="ECO:0008006" key="3">
    <source>
        <dbReference type="Google" id="ProtNLM"/>
    </source>
</evidence>
<reference evidence="1 2" key="1">
    <citation type="submission" date="2022-05" db="EMBL/GenBank/DDBJ databases">
        <authorList>
            <consortium name="Genoscope - CEA"/>
            <person name="William W."/>
        </authorList>
    </citation>
    <scope>NUCLEOTIDE SEQUENCE [LARGE SCALE GENOMIC DNA]</scope>
</reference>
<sequence>MALPQTVGFKAEAVDEEGVWCACTVEEVDDDYVIISFDGGNAEWNRRVCDPCIKMYSVQEMHSGSNGELLNRS</sequence>
<dbReference type="SUPFAM" id="SSF54160">
    <property type="entry name" value="Chromo domain-like"/>
    <property type="match status" value="1"/>
</dbReference>
<accession>A0AAU9VYE1</accession>
<evidence type="ECO:0000313" key="2">
    <source>
        <dbReference type="Proteomes" id="UP001159428"/>
    </source>
</evidence>